<dbReference type="RefSeq" id="WP_344735467.1">
    <property type="nucleotide sequence ID" value="NZ_BAAAZH010000035.1"/>
</dbReference>
<sequence length="74" mass="7647">MLVIAIVTLLSLALAGLVLFYVAFPHRGEKPPAPAEWLGDVLGKAVEVVPTIDPDERLEAGVGASSAGERHGAS</sequence>
<protein>
    <submittedName>
        <fullName evidence="1">Uncharacterized protein</fullName>
    </submittedName>
</protein>
<keyword evidence="2" id="KW-1185">Reference proteome</keyword>
<evidence type="ECO:0000313" key="2">
    <source>
        <dbReference type="Proteomes" id="UP001501495"/>
    </source>
</evidence>
<evidence type="ECO:0000313" key="1">
    <source>
        <dbReference type="EMBL" id="GAA4129318.1"/>
    </source>
</evidence>
<proteinExistence type="predicted"/>
<name>A0ABP7Y1E0_9ACTN</name>
<accession>A0ABP7Y1E0</accession>
<comment type="caution">
    <text evidence="1">The sequence shown here is derived from an EMBL/GenBank/DDBJ whole genome shotgun (WGS) entry which is preliminary data.</text>
</comment>
<dbReference type="EMBL" id="BAAAZH010000035">
    <property type="protein sequence ID" value="GAA4129318.1"/>
    <property type="molecule type" value="Genomic_DNA"/>
</dbReference>
<dbReference type="Proteomes" id="UP001501495">
    <property type="component" value="Unassembled WGS sequence"/>
</dbReference>
<reference evidence="2" key="1">
    <citation type="journal article" date="2019" name="Int. J. Syst. Evol. Microbiol.">
        <title>The Global Catalogue of Microorganisms (GCM) 10K type strain sequencing project: providing services to taxonomists for standard genome sequencing and annotation.</title>
        <authorList>
            <consortium name="The Broad Institute Genomics Platform"/>
            <consortium name="The Broad Institute Genome Sequencing Center for Infectious Disease"/>
            <person name="Wu L."/>
            <person name="Ma J."/>
        </authorList>
    </citation>
    <scope>NUCLEOTIDE SEQUENCE [LARGE SCALE GENOMIC DNA]</scope>
    <source>
        <strain evidence="2">JCM 16703</strain>
    </source>
</reference>
<gene>
    <name evidence="1" type="ORF">GCM10022215_41740</name>
</gene>
<organism evidence="1 2">
    <name type="scientific">Nocardioides fonticola</name>
    <dbReference type="NCBI Taxonomy" id="450363"/>
    <lineage>
        <taxon>Bacteria</taxon>
        <taxon>Bacillati</taxon>
        <taxon>Actinomycetota</taxon>
        <taxon>Actinomycetes</taxon>
        <taxon>Propionibacteriales</taxon>
        <taxon>Nocardioidaceae</taxon>
        <taxon>Nocardioides</taxon>
    </lineage>
</organism>